<feature type="domain" description="HTH hxlR-type" evidence="4">
    <location>
        <begin position="8"/>
        <end position="107"/>
    </location>
</feature>
<keyword evidence="6" id="KW-1185">Reference proteome</keyword>
<dbReference type="Pfam" id="PF01638">
    <property type="entry name" value="HxlR"/>
    <property type="match status" value="1"/>
</dbReference>
<keyword evidence="3" id="KW-0804">Transcription</keyword>
<accession>A0A1M4Z9U2</accession>
<reference evidence="5 6" key="1">
    <citation type="submission" date="2016-11" db="EMBL/GenBank/DDBJ databases">
        <authorList>
            <person name="Jaros S."/>
            <person name="Januszkiewicz K."/>
            <person name="Wedrychowicz H."/>
        </authorList>
    </citation>
    <scope>NUCLEOTIDE SEQUENCE [LARGE SCALE GENOMIC DNA]</scope>
    <source>
        <strain evidence="5 6">DSM 44666</strain>
    </source>
</reference>
<evidence type="ECO:0000313" key="6">
    <source>
        <dbReference type="Proteomes" id="UP000184476"/>
    </source>
</evidence>
<keyword evidence="2" id="KW-0238">DNA-binding</keyword>
<dbReference type="Proteomes" id="UP000184476">
    <property type="component" value="Unassembled WGS sequence"/>
</dbReference>
<dbReference type="InterPro" id="IPR002577">
    <property type="entry name" value="HTH_HxlR"/>
</dbReference>
<dbReference type="InterPro" id="IPR036388">
    <property type="entry name" value="WH-like_DNA-bd_sf"/>
</dbReference>
<evidence type="ECO:0000259" key="4">
    <source>
        <dbReference type="PROSITE" id="PS51118"/>
    </source>
</evidence>
<keyword evidence="1" id="KW-0805">Transcription regulation</keyword>
<dbReference type="Gene3D" id="1.10.10.10">
    <property type="entry name" value="Winged helix-like DNA-binding domain superfamily/Winged helix DNA-binding domain"/>
    <property type="match status" value="1"/>
</dbReference>
<organism evidence="5 6">
    <name type="scientific">Seinonella peptonophila</name>
    <dbReference type="NCBI Taxonomy" id="112248"/>
    <lineage>
        <taxon>Bacteria</taxon>
        <taxon>Bacillati</taxon>
        <taxon>Bacillota</taxon>
        <taxon>Bacilli</taxon>
        <taxon>Bacillales</taxon>
        <taxon>Thermoactinomycetaceae</taxon>
        <taxon>Seinonella</taxon>
    </lineage>
</organism>
<dbReference type="PROSITE" id="PS51118">
    <property type="entry name" value="HTH_HXLR"/>
    <property type="match status" value="1"/>
</dbReference>
<dbReference type="InterPro" id="IPR036390">
    <property type="entry name" value="WH_DNA-bd_sf"/>
</dbReference>
<dbReference type="GO" id="GO:0003677">
    <property type="term" value="F:DNA binding"/>
    <property type="evidence" value="ECO:0007669"/>
    <property type="project" value="UniProtKB-KW"/>
</dbReference>
<dbReference type="PANTHER" id="PTHR33204:SF29">
    <property type="entry name" value="TRANSCRIPTIONAL REGULATOR"/>
    <property type="match status" value="1"/>
</dbReference>
<sequence length="120" mass="14014">MVKENYRYPIEFTIDLISGKWKPLLLFILIQEGTKRFGELRRIIPEVTQGVLTTQLRELERDGLISRNVYPEIPPRVEYSITQHGKTLLPILKRMCDWGSTQIERHSVQAHGKKLASKKE</sequence>
<dbReference type="RefSeq" id="WP_073155387.1">
    <property type="nucleotide sequence ID" value="NZ_FQVL01000008.1"/>
</dbReference>
<dbReference type="AlphaFoldDB" id="A0A1M4Z9U2"/>
<proteinExistence type="predicted"/>
<name>A0A1M4Z9U2_9BACL</name>
<evidence type="ECO:0000256" key="2">
    <source>
        <dbReference type="ARBA" id="ARBA00023125"/>
    </source>
</evidence>
<dbReference type="SUPFAM" id="SSF46785">
    <property type="entry name" value="Winged helix' DNA-binding domain"/>
    <property type="match status" value="1"/>
</dbReference>
<gene>
    <name evidence="5" type="ORF">SAMN05444392_108126</name>
</gene>
<evidence type="ECO:0000313" key="5">
    <source>
        <dbReference type="EMBL" id="SHF14810.1"/>
    </source>
</evidence>
<evidence type="ECO:0000256" key="3">
    <source>
        <dbReference type="ARBA" id="ARBA00023163"/>
    </source>
</evidence>
<dbReference type="EMBL" id="FQVL01000008">
    <property type="protein sequence ID" value="SHF14810.1"/>
    <property type="molecule type" value="Genomic_DNA"/>
</dbReference>
<evidence type="ECO:0000256" key="1">
    <source>
        <dbReference type="ARBA" id="ARBA00023015"/>
    </source>
</evidence>
<protein>
    <submittedName>
        <fullName evidence="5">Transcriptional regulator, HxlR family</fullName>
    </submittedName>
</protein>
<dbReference type="PANTHER" id="PTHR33204">
    <property type="entry name" value="TRANSCRIPTIONAL REGULATOR, MARR FAMILY"/>
    <property type="match status" value="1"/>
</dbReference>